<protein>
    <submittedName>
        <fullName evidence="1">Uncharacterized protein</fullName>
    </submittedName>
</protein>
<name>A0A0D3KI22_EMIH1</name>
<dbReference type="HOGENOM" id="CLU_2417821_0_0_1"/>
<evidence type="ECO:0000313" key="2">
    <source>
        <dbReference type="Proteomes" id="UP000013827"/>
    </source>
</evidence>
<dbReference type="Proteomes" id="UP000013827">
    <property type="component" value="Unassembled WGS sequence"/>
</dbReference>
<dbReference type="PaxDb" id="2903-EOD35407"/>
<proteinExistence type="predicted"/>
<reference evidence="1" key="2">
    <citation type="submission" date="2024-10" db="UniProtKB">
        <authorList>
            <consortium name="EnsemblProtists"/>
        </authorList>
    </citation>
    <scope>IDENTIFICATION</scope>
</reference>
<dbReference type="InterPro" id="IPR004567">
    <property type="entry name" value="Type_II_PanK"/>
</dbReference>
<dbReference type="Gene3D" id="3.30.420.40">
    <property type="match status" value="1"/>
</dbReference>
<keyword evidence="2" id="KW-1185">Reference proteome</keyword>
<dbReference type="SUPFAM" id="SSF53067">
    <property type="entry name" value="Actin-like ATPase domain"/>
    <property type="match status" value="1"/>
</dbReference>
<dbReference type="InterPro" id="IPR043129">
    <property type="entry name" value="ATPase_NBD"/>
</dbReference>
<reference evidence="2" key="1">
    <citation type="journal article" date="2013" name="Nature">
        <title>Pan genome of the phytoplankton Emiliania underpins its global distribution.</title>
        <authorList>
            <person name="Read B.A."/>
            <person name="Kegel J."/>
            <person name="Klute M.J."/>
            <person name="Kuo A."/>
            <person name="Lefebvre S.C."/>
            <person name="Maumus F."/>
            <person name="Mayer C."/>
            <person name="Miller J."/>
            <person name="Monier A."/>
            <person name="Salamov A."/>
            <person name="Young J."/>
            <person name="Aguilar M."/>
            <person name="Claverie J.M."/>
            <person name="Frickenhaus S."/>
            <person name="Gonzalez K."/>
            <person name="Herman E.K."/>
            <person name="Lin Y.C."/>
            <person name="Napier J."/>
            <person name="Ogata H."/>
            <person name="Sarno A.F."/>
            <person name="Shmutz J."/>
            <person name="Schroeder D."/>
            <person name="de Vargas C."/>
            <person name="Verret F."/>
            <person name="von Dassow P."/>
            <person name="Valentin K."/>
            <person name="Van de Peer Y."/>
            <person name="Wheeler G."/>
            <person name="Dacks J.B."/>
            <person name="Delwiche C.F."/>
            <person name="Dyhrman S.T."/>
            <person name="Glockner G."/>
            <person name="John U."/>
            <person name="Richards T."/>
            <person name="Worden A.Z."/>
            <person name="Zhang X."/>
            <person name="Grigoriev I.V."/>
            <person name="Allen A.E."/>
            <person name="Bidle K."/>
            <person name="Borodovsky M."/>
            <person name="Bowler C."/>
            <person name="Brownlee C."/>
            <person name="Cock J.M."/>
            <person name="Elias M."/>
            <person name="Gladyshev V.N."/>
            <person name="Groth M."/>
            <person name="Guda C."/>
            <person name="Hadaegh A."/>
            <person name="Iglesias-Rodriguez M.D."/>
            <person name="Jenkins J."/>
            <person name="Jones B.M."/>
            <person name="Lawson T."/>
            <person name="Leese F."/>
            <person name="Lindquist E."/>
            <person name="Lobanov A."/>
            <person name="Lomsadze A."/>
            <person name="Malik S.B."/>
            <person name="Marsh M.E."/>
            <person name="Mackinder L."/>
            <person name="Mock T."/>
            <person name="Mueller-Roeber B."/>
            <person name="Pagarete A."/>
            <person name="Parker M."/>
            <person name="Probert I."/>
            <person name="Quesneville H."/>
            <person name="Raines C."/>
            <person name="Rensing S.A."/>
            <person name="Riano-Pachon D.M."/>
            <person name="Richier S."/>
            <person name="Rokitta S."/>
            <person name="Shiraiwa Y."/>
            <person name="Soanes D.M."/>
            <person name="van der Giezen M."/>
            <person name="Wahlund T.M."/>
            <person name="Williams B."/>
            <person name="Wilson W."/>
            <person name="Wolfe G."/>
            <person name="Wurch L.L."/>
        </authorList>
    </citation>
    <scope>NUCLEOTIDE SEQUENCE</scope>
</reference>
<accession>A0A0D3KI22</accession>
<organism evidence="1 2">
    <name type="scientific">Emiliania huxleyi (strain CCMP1516)</name>
    <dbReference type="NCBI Taxonomy" id="280463"/>
    <lineage>
        <taxon>Eukaryota</taxon>
        <taxon>Haptista</taxon>
        <taxon>Haptophyta</taxon>
        <taxon>Prymnesiophyceae</taxon>
        <taxon>Isochrysidales</taxon>
        <taxon>Noelaerhabdaceae</taxon>
        <taxon>Emiliania</taxon>
    </lineage>
</organism>
<dbReference type="AlphaFoldDB" id="A0A0D3KI22"/>
<dbReference type="KEGG" id="ehx:EMIHUDRAFT_201474"/>
<dbReference type="Pfam" id="PF03630">
    <property type="entry name" value="Fumble"/>
    <property type="match status" value="1"/>
</dbReference>
<sequence>MFFLRYLRALLRHYEEGFWLVVLFVLTSLPGLREVSMCGNYAAHDVALSLLRMVSNNIGQIATLYAQQSGLRHIVQPLFLKHDCFVGAIVGG</sequence>
<dbReference type="GO" id="GO:0005524">
    <property type="term" value="F:ATP binding"/>
    <property type="evidence" value="ECO:0007669"/>
    <property type="project" value="InterPro"/>
</dbReference>
<dbReference type="EnsemblProtists" id="EOD35407">
    <property type="protein sequence ID" value="EOD35407"/>
    <property type="gene ID" value="EMIHUDRAFT_201474"/>
</dbReference>
<evidence type="ECO:0000313" key="1">
    <source>
        <dbReference type="EnsemblProtists" id="EOD35407"/>
    </source>
</evidence>
<dbReference type="RefSeq" id="XP_005787836.1">
    <property type="nucleotide sequence ID" value="XM_005787779.1"/>
</dbReference>
<dbReference type="GeneID" id="17280677"/>
<dbReference type="GO" id="GO:0015937">
    <property type="term" value="P:coenzyme A biosynthetic process"/>
    <property type="evidence" value="ECO:0007669"/>
    <property type="project" value="InterPro"/>
</dbReference>